<evidence type="ECO:0000256" key="7">
    <source>
        <dbReference type="RuleBase" id="RU000628"/>
    </source>
</evidence>
<dbReference type="GO" id="GO:0006869">
    <property type="term" value="P:lipid transport"/>
    <property type="evidence" value="ECO:0007669"/>
    <property type="project" value="InterPro"/>
</dbReference>
<protein>
    <recommendedName>
        <fullName evidence="7">Non-specific lipid-transfer protein</fullName>
    </recommendedName>
</protein>
<dbReference type="InterPro" id="IPR000528">
    <property type="entry name" value="Plant_nsLTP"/>
</dbReference>
<keyword evidence="10" id="KW-1185">Reference proteome</keyword>
<dbReference type="PRINTS" id="PR00382">
    <property type="entry name" value="LIPIDTRNSFER"/>
</dbReference>
<evidence type="ECO:0000256" key="1">
    <source>
        <dbReference type="ARBA" id="ARBA00004123"/>
    </source>
</evidence>
<comment type="function">
    <text evidence="7">Plant non-specific lipid-transfer proteins transfer phospholipids as well as galactolipids across membranes. May play a role in wax or cutin deposition in the cell walls of expanding epidermal cells and certain secretory tissues.</text>
</comment>
<dbReference type="SUPFAM" id="SSF54171">
    <property type="entry name" value="DNA-binding domain"/>
    <property type="match status" value="1"/>
</dbReference>
<dbReference type="GO" id="GO:0003700">
    <property type="term" value="F:DNA-binding transcription factor activity"/>
    <property type="evidence" value="ECO:0007669"/>
    <property type="project" value="InterPro"/>
</dbReference>
<keyword evidence="6" id="KW-0539">Nucleus</keyword>
<dbReference type="GO" id="GO:0005634">
    <property type="term" value="C:nucleus"/>
    <property type="evidence" value="ECO:0007669"/>
    <property type="project" value="UniProtKB-SubCell"/>
</dbReference>
<dbReference type="FunFam" id="3.30.730.10:FF:000001">
    <property type="entry name" value="Ethylene-responsive transcription factor 2"/>
    <property type="match status" value="1"/>
</dbReference>
<reference evidence="9 10" key="1">
    <citation type="journal article" date="2024" name="Plant J.">
        <title>Genome sequences and population genomics reveal climatic adaptation and genomic divergence between two closely related sweetgum species.</title>
        <authorList>
            <person name="Xu W.Q."/>
            <person name="Ren C.Q."/>
            <person name="Zhang X.Y."/>
            <person name="Comes H.P."/>
            <person name="Liu X.H."/>
            <person name="Li Y.G."/>
            <person name="Kettle C.J."/>
            <person name="Jalonen R."/>
            <person name="Gaisberger H."/>
            <person name="Ma Y.Z."/>
            <person name="Qiu Y.X."/>
        </authorList>
    </citation>
    <scope>NUCLEOTIDE SEQUENCE [LARGE SCALE GENOMIC DNA]</scope>
    <source>
        <strain evidence="9">Hangzhou</strain>
    </source>
</reference>
<comment type="caution">
    <text evidence="9">The sequence shown here is derived from an EMBL/GenBank/DDBJ whole genome shotgun (WGS) entry which is preliminary data.</text>
</comment>
<name>A0AAP0S6G7_LIQFO</name>
<dbReference type="InterPro" id="IPR016177">
    <property type="entry name" value="DNA-bd_dom_sf"/>
</dbReference>
<evidence type="ECO:0000256" key="3">
    <source>
        <dbReference type="ARBA" id="ARBA00023015"/>
    </source>
</evidence>
<comment type="similarity">
    <text evidence="2 7">Belongs to the plant LTP family.</text>
</comment>
<evidence type="ECO:0000256" key="6">
    <source>
        <dbReference type="ARBA" id="ARBA00023242"/>
    </source>
</evidence>
<dbReference type="Gene3D" id="1.10.110.10">
    <property type="entry name" value="Plant lipid-transfer and hydrophobic proteins"/>
    <property type="match status" value="1"/>
</dbReference>
<keyword evidence="5" id="KW-0804">Transcription</keyword>
<sequence>MVKKMEGLSVVVMGLVVLGLIATPVYTITCSDAATALVPCLTFLVGFGPGQPSDQCCTGAQNLNKAANTTEARRTLCQCLKDAEGSYPINFDRAKQLPALCHLNTSIVISPDIDCKSGVRRRPWGKFAAEIRDSTRNGVRVWLGTFDTAEAAALAYDQAAFAMRGSMAILNFPAQKVYESLREMKYRFEEGCSPVLALKKRHSMKRKSVGKKKKEKEMMVQNVVVLEDLGAEYLEELLRLSESPIVNVEMWWIKVSIIMWEAMTSVVN</sequence>
<dbReference type="InterPro" id="IPR036312">
    <property type="entry name" value="Bifun_inhib/LTP/seed_sf"/>
</dbReference>
<keyword evidence="3" id="KW-0805">Transcription regulation</keyword>
<comment type="subcellular location">
    <subcellularLocation>
        <location evidence="1">Nucleus</location>
    </subcellularLocation>
</comment>
<evidence type="ECO:0000259" key="8">
    <source>
        <dbReference type="PROSITE" id="PS51032"/>
    </source>
</evidence>
<dbReference type="PANTHER" id="PTHR31190">
    <property type="entry name" value="DNA-BINDING DOMAIN"/>
    <property type="match status" value="1"/>
</dbReference>
<dbReference type="InterPro" id="IPR036955">
    <property type="entry name" value="AP2/ERF_dom_sf"/>
</dbReference>
<dbReference type="GO" id="GO:0003677">
    <property type="term" value="F:DNA binding"/>
    <property type="evidence" value="ECO:0007669"/>
    <property type="project" value="UniProtKB-KW"/>
</dbReference>
<dbReference type="CDD" id="cd00018">
    <property type="entry name" value="AP2"/>
    <property type="match status" value="1"/>
</dbReference>
<dbReference type="CDD" id="cd01960">
    <property type="entry name" value="nsLTP1"/>
    <property type="match status" value="1"/>
</dbReference>
<dbReference type="Pfam" id="PF00847">
    <property type="entry name" value="AP2"/>
    <property type="match status" value="1"/>
</dbReference>
<dbReference type="Pfam" id="PF00234">
    <property type="entry name" value="Tryp_alpha_amyl"/>
    <property type="match status" value="1"/>
</dbReference>
<dbReference type="SMART" id="SM00380">
    <property type="entry name" value="AP2"/>
    <property type="match status" value="1"/>
</dbReference>
<dbReference type="Proteomes" id="UP001415857">
    <property type="component" value="Unassembled WGS sequence"/>
</dbReference>
<dbReference type="InterPro" id="IPR001471">
    <property type="entry name" value="AP2/ERF_dom"/>
</dbReference>
<gene>
    <name evidence="9" type="ORF">L1049_019675</name>
</gene>
<proteinExistence type="inferred from homology"/>
<dbReference type="GO" id="GO:0008289">
    <property type="term" value="F:lipid binding"/>
    <property type="evidence" value="ECO:0007669"/>
    <property type="project" value="UniProtKB-KW"/>
</dbReference>
<keyword evidence="7" id="KW-0813">Transport</keyword>
<dbReference type="Gene3D" id="3.30.730.10">
    <property type="entry name" value="AP2/ERF domain"/>
    <property type="match status" value="1"/>
</dbReference>
<dbReference type="GO" id="GO:0009873">
    <property type="term" value="P:ethylene-activated signaling pathway"/>
    <property type="evidence" value="ECO:0007669"/>
    <property type="project" value="InterPro"/>
</dbReference>
<dbReference type="AlphaFoldDB" id="A0AAP0S6G7"/>
<evidence type="ECO:0000256" key="2">
    <source>
        <dbReference type="ARBA" id="ARBA00009748"/>
    </source>
</evidence>
<dbReference type="InterPro" id="IPR044808">
    <property type="entry name" value="ERF_plant"/>
</dbReference>
<evidence type="ECO:0000256" key="5">
    <source>
        <dbReference type="ARBA" id="ARBA00023163"/>
    </source>
</evidence>
<dbReference type="PROSITE" id="PS51032">
    <property type="entry name" value="AP2_ERF"/>
    <property type="match status" value="1"/>
</dbReference>
<keyword evidence="7" id="KW-0446">Lipid-binding</keyword>
<keyword evidence="4" id="KW-0238">DNA-binding</keyword>
<accession>A0AAP0S6G7</accession>
<evidence type="ECO:0000313" key="9">
    <source>
        <dbReference type="EMBL" id="KAK9291726.1"/>
    </source>
</evidence>
<evidence type="ECO:0000256" key="4">
    <source>
        <dbReference type="ARBA" id="ARBA00023125"/>
    </source>
</evidence>
<dbReference type="PANTHER" id="PTHR31190:SF314">
    <property type="entry name" value="ETHYLENE-RESPONSIVE TRANSCRIPTION FACTOR ERF094"/>
    <property type="match status" value="1"/>
</dbReference>
<dbReference type="EMBL" id="JBBPBK010000001">
    <property type="protein sequence ID" value="KAK9291726.1"/>
    <property type="molecule type" value="Genomic_DNA"/>
</dbReference>
<evidence type="ECO:0000313" key="10">
    <source>
        <dbReference type="Proteomes" id="UP001415857"/>
    </source>
</evidence>
<dbReference type="SMART" id="SM00499">
    <property type="entry name" value="AAI"/>
    <property type="match status" value="1"/>
</dbReference>
<dbReference type="SUPFAM" id="SSF47699">
    <property type="entry name" value="Bifunctional inhibitor/lipid-transfer protein/seed storage 2S albumin"/>
    <property type="match status" value="1"/>
</dbReference>
<dbReference type="PRINTS" id="PR00367">
    <property type="entry name" value="ETHRSPELEMNT"/>
</dbReference>
<organism evidence="9 10">
    <name type="scientific">Liquidambar formosana</name>
    <name type="common">Formosan gum</name>
    <dbReference type="NCBI Taxonomy" id="63359"/>
    <lineage>
        <taxon>Eukaryota</taxon>
        <taxon>Viridiplantae</taxon>
        <taxon>Streptophyta</taxon>
        <taxon>Embryophyta</taxon>
        <taxon>Tracheophyta</taxon>
        <taxon>Spermatophyta</taxon>
        <taxon>Magnoliopsida</taxon>
        <taxon>eudicotyledons</taxon>
        <taxon>Gunneridae</taxon>
        <taxon>Pentapetalae</taxon>
        <taxon>Saxifragales</taxon>
        <taxon>Altingiaceae</taxon>
        <taxon>Liquidambar</taxon>
    </lineage>
</organism>
<feature type="domain" description="AP2/ERF" evidence="8">
    <location>
        <begin position="115"/>
        <end position="173"/>
    </location>
</feature>
<dbReference type="InterPro" id="IPR016140">
    <property type="entry name" value="Bifunc_inhib/LTP/seed_store"/>
</dbReference>